<protein>
    <submittedName>
        <fullName evidence="3">Uncharacterized protein</fullName>
    </submittedName>
</protein>
<evidence type="ECO:0000313" key="4">
    <source>
        <dbReference type="Proteomes" id="UP001154282"/>
    </source>
</evidence>
<comment type="caution">
    <text evidence="3">The sequence shown here is derived from an EMBL/GenBank/DDBJ whole genome shotgun (WGS) entry which is preliminary data.</text>
</comment>
<dbReference type="EMBL" id="CAMGYJ010000009">
    <property type="protein sequence ID" value="CAI0475336.1"/>
    <property type="molecule type" value="Genomic_DNA"/>
</dbReference>
<keyword evidence="2" id="KW-0472">Membrane</keyword>
<sequence length="123" mass="14366">SLSSRFLQSKPKTKKNEEQSPSHSPDSLLCSLCSRLAKESARFVLNQPRGFRSRLVFGRGKRSSEEIARPRYDLTVGSDLVSFLVYRLYFLDFWVLICFFWLGGGEEGNLWRLRSLPTKFRRR</sequence>
<reference evidence="3" key="1">
    <citation type="submission" date="2022-08" db="EMBL/GenBank/DDBJ databases">
        <authorList>
            <person name="Gutierrez-Valencia J."/>
        </authorList>
    </citation>
    <scope>NUCLEOTIDE SEQUENCE</scope>
</reference>
<feature type="non-terminal residue" evidence="3">
    <location>
        <position position="1"/>
    </location>
</feature>
<feature type="region of interest" description="Disordered" evidence="1">
    <location>
        <begin position="1"/>
        <end position="26"/>
    </location>
</feature>
<keyword evidence="4" id="KW-1185">Reference proteome</keyword>
<keyword evidence="2" id="KW-0812">Transmembrane</keyword>
<evidence type="ECO:0000256" key="2">
    <source>
        <dbReference type="SAM" id="Phobius"/>
    </source>
</evidence>
<organism evidence="3 4">
    <name type="scientific">Linum tenue</name>
    <dbReference type="NCBI Taxonomy" id="586396"/>
    <lineage>
        <taxon>Eukaryota</taxon>
        <taxon>Viridiplantae</taxon>
        <taxon>Streptophyta</taxon>
        <taxon>Embryophyta</taxon>
        <taxon>Tracheophyta</taxon>
        <taxon>Spermatophyta</taxon>
        <taxon>Magnoliopsida</taxon>
        <taxon>eudicotyledons</taxon>
        <taxon>Gunneridae</taxon>
        <taxon>Pentapetalae</taxon>
        <taxon>rosids</taxon>
        <taxon>fabids</taxon>
        <taxon>Malpighiales</taxon>
        <taxon>Linaceae</taxon>
        <taxon>Linum</taxon>
    </lineage>
</organism>
<name>A0AAV0PWE5_9ROSI</name>
<dbReference type="AlphaFoldDB" id="A0AAV0PWE5"/>
<gene>
    <name evidence="3" type="ORF">LITE_LOCUS40380</name>
</gene>
<proteinExistence type="predicted"/>
<accession>A0AAV0PWE5</accession>
<evidence type="ECO:0000256" key="1">
    <source>
        <dbReference type="SAM" id="MobiDB-lite"/>
    </source>
</evidence>
<feature type="transmembrane region" description="Helical" evidence="2">
    <location>
        <begin position="84"/>
        <end position="104"/>
    </location>
</feature>
<keyword evidence="2" id="KW-1133">Transmembrane helix</keyword>
<evidence type="ECO:0000313" key="3">
    <source>
        <dbReference type="EMBL" id="CAI0475336.1"/>
    </source>
</evidence>
<dbReference type="Proteomes" id="UP001154282">
    <property type="component" value="Unassembled WGS sequence"/>
</dbReference>